<dbReference type="FunCoup" id="Q7RH03">
    <property type="interactions" value="34"/>
</dbReference>
<proteinExistence type="predicted"/>
<dbReference type="GO" id="GO:0005634">
    <property type="term" value="C:nucleus"/>
    <property type="evidence" value="ECO:0007669"/>
    <property type="project" value="TreeGrafter"/>
</dbReference>
<organism evidence="3 4">
    <name type="scientific">Plasmodium yoelii yoelii</name>
    <dbReference type="NCBI Taxonomy" id="73239"/>
    <lineage>
        <taxon>Eukaryota</taxon>
        <taxon>Sar</taxon>
        <taxon>Alveolata</taxon>
        <taxon>Apicomplexa</taxon>
        <taxon>Aconoidasida</taxon>
        <taxon>Haemosporida</taxon>
        <taxon>Plasmodiidae</taxon>
        <taxon>Plasmodium</taxon>
        <taxon>Plasmodium (Vinckeia)</taxon>
    </lineage>
</organism>
<dbReference type="SUPFAM" id="SSF53300">
    <property type="entry name" value="vWA-like"/>
    <property type="match status" value="1"/>
</dbReference>
<dbReference type="InParanoid" id="Q7RH03"/>
<evidence type="ECO:0000313" key="3">
    <source>
        <dbReference type="EMBL" id="EAA16015.1"/>
    </source>
</evidence>
<dbReference type="Gene3D" id="6.10.140.100">
    <property type="match status" value="1"/>
</dbReference>
<dbReference type="InterPro" id="IPR014624">
    <property type="entry name" value="26S_protsm_s5a"/>
</dbReference>
<dbReference type="InterPro" id="IPR027040">
    <property type="entry name" value="PSMD4"/>
</dbReference>
<keyword evidence="3" id="KW-0647">Proteasome</keyword>
<dbReference type="PaxDb" id="73239-Q7RH03"/>
<dbReference type="PIRSF" id="PIRSF036805">
    <property type="entry name" value="26S_protsm_s5a"/>
    <property type="match status" value="1"/>
</dbReference>
<feature type="region of interest" description="Disordered" evidence="1">
    <location>
        <begin position="291"/>
        <end position="315"/>
    </location>
</feature>
<dbReference type="InterPro" id="IPR036465">
    <property type="entry name" value="vWFA_dom_sf"/>
</dbReference>
<dbReference type="PANTHER" id="PTHR10223:SF0">
    <property type="entry name" value="26S PROTEASOME NON-ATPASE REGULATORY SUBUNIT 4"/>
    <property type="match status" value="1"/>
</dbReference>
<dbReference type="GO" id="GO:0008540">
    <property type="term" value="C:proteasome regulatory particle, base subcomplex"/>
    <property type="evidence" value="ECO:0007669"/>
    <property type="project" value="TreeGrafter"/>
</dbReference>
<evidence type="ECO:0000259" key="2">
    <source>
        <dbReference type="Pfam" id="PF13519"/>
    </source>
</evidence>
<dbReference type="EMBL" id="AABL01001251">
    <property type="protein sequence ID" value="EAA16015.1"/>
    <property type="molecule type" value="Genomic_DNA"/>
</dbReference>
<evidence type="ECO:0000313" key="4">
    <source>
        <dbReference type="Proteomes" id="UP000008553"/>
    </source>
</evidence>
<dbReference type="GO" id="GO:0031593">
    <property type="term" value="F:polyubiquitin modification-dependent protein binding"/>
    <property type="evidence" value="ECO:0007669"/>
    <property type="project" value="TreeGrafter"/>
</dbReference>
<dbReference type="AlphaFoldDB" id="Q7RH03"/>
<dbReference type="PANTHER" id="PTHR10223">
    <property type="entry name" value="26S PROTEASOME NON-ATPASE REGULATORY SUBUNIT 4"/>
    <property type="match status" value="1"/>
</dbReference>
<feature type="domain" description="VWFA" evidence="2">
    <location>
        <begin position="7"/>
        <end position="134"/>
    </location>
</feature>
<dbReference type="GO" id="GO:0005829">
    <property type="term" value="C:cytosol"/>
    <property type="evidence" value="ECO:0007669"/>
    <property type="project" value="TreeGrafter"/>
</dbReference>
<name>Q7RH03_PLAYO</name>
<evidence type="ECO:0000256" key="1">
    <source>
        <dbReference type="SAM" id="MobiDB-lite"/>
    </source>
</evidence>
<dbReference type="Pfam" id="PF13519">
    <property type="entry name" value="VWA_2"/>
    <property type="match status" value="1"/>
</dbReference>
<keyword evidence="4" id="KW-1185">Reference proteome</keyword>
<gene>
    <name evidence="3" type="ORF">PY04193</name>
</gene>
<feature type="compositionally biased region" description="Low complexity" evidence="1">
    <location>
        <begin position="234"/>
        <end position="255"/>
    </location>
</feature>
<dbReference type="Gene3D" id="3.40.50.410">
    <property type="entry name" value="von Willebrand factor, type A domain"/>
    <property type="match status" value="1"/>
</dbReference>
<dbReference type="InterPro" id="IPR002035">
    <property type="entry name" value="VWF_A"/>
</dbReference>
<feature type="region of interest" description="Disordered" evidence="1">
    <location>
        <begin position="233"/>
        <end position="259"/>
    </location>
</feature>
<dbReference type="FunFam" id="3.40.50.410:FF:000005">
    <property type="entry name" value="26S proteasome non-ATPase regulatory subunit 4"/>
    <property type="match status" value="1"/>
</dbReference>
<sequence>MSNIEATIICIDNSDYNMNEDIVPNRFMSQVATPFDNMFMQAHAVFFHLIDCVNILCCNKTSMHYKNSIGVLVMAGDGIKIKVSLTNDIGQLLSCIHGIKIEGSCDIIRSLLIAQLALKHRIDKNLEQKIIIFIGSPIEANEKQLISTGKQLKKNNISIDIISYGNVNKNREKLNKLFESINNNGNCRIIECPEDEDNLSTYVLNKILNNNNYNMNNLDEDEQLLTAMELSMGSNNNTQNIPNNNSQSNNINSKSNHNDLPTIQDIENMKDIDNELKEALLLSLKEYNEKNKTDNENSKINSESKNGENEKNGENITIVSEEYKNVFDNEKTDAQTKQIGEKKENESYEKVFKICKDENIEEDNNKFQINSNIYINTEDNIKNINKETTDDKNTSSIQDTNYISQILEQIPGSSANLLDKNADAEKEPGTKEPDTKEPKYSKINYAFKVVKIGESLYILQK</sequence>
<comment type="caution">
    <text evidence="3">The sequence shown here is derived from an EMBL/GenBank/DDBJ whole genome shotgun (WGS) entry which is preliminary data.</text>
</comment>
<dbReference type="GO" id="GO:0043161">
    <property type="term" value="P:proteasome-mediated ubiquitin-dependent protein catabolic process"/>
    <property type="evidence" value="ECO:0007669"/>
    <property type="project" value="TreeGrafter"/>
</dbReference>
<accession>Q7RH03</accession>
<dbReference type="Proteomes" id="UP000008553">
    <property type="component" value="Unassembled WGS sequence"/>
</dbReference>
<dbReference type="STRING" id="73239.Q7RH03"/>
<reference evidence="3 4" key="1">
    <citation type="journal article" date="2002" name="Nature">
        <title>Genome sequence and comparative analysis of the model rodent malaria parasite Plasmodium yoelii yoelii.</title>
        <authorList>
            <person name="Carlton J.M."/>
            <person name="Angiuoli S.V."/>
            <person name="Suh B.B."/>
            <person name="Kooij T.W."/>
            <person name="Pertea M."/>
            <person name="Silva J.C."/>
            <person name="Ermolaeva M.D."/>
            <person name="Allen J.E."/>
            <person name="Selengut J.D."/>
            <person name="Koo H.L."/>
            <person name="Peterson J.D."/>
            <person name="Pop M."/>
            <person name="Kosack D.S."/>
            <person name="Shumway M.F."/>
            <person name="Bidwell S.L."/>
            <person name="Shallom S.J."/>
            <person name="van Aken S.E."/>
            <person name="Riedmuller S.B."/>
            <person name="Feldblyum T.V."/>
            <person name="Cho J.K."/>
            <person name="Quackenbush J."/>
            <person name="Sedegah M."/>
            <person name="Shoaibi A."/>
            <person name="Cummings L.M."/>
            <person name="Florens L."/>
            <person name="Yates J.R."/>
            <person name="Raine J.D."/>
            <person name="Sinden R.E."/>
            <person name="Harris M.A."/>
            <person name="Cunningham D.A."/>
            <person name="Preiser P.R."/>
            <person name="Bergman L.W."/>
            <person name="Vaidya A.B."/>
            <person name="van Lin L.H."/>
            <person name="Janse C.J."/>
            <person name="Waters A.P."/>
            <person name="Smith H.O."/>
            <person name="White O.R."/>
            <person name="Salzberg S.L."/>
            <person name="Venter J.C."/>
            <person name="Fraser C.M."/>
            <person name="Hoffman S.L."/>
            <person name="Gardner M.J."/>
            <person name="Carucci D.J."/>
        </authorList>
    </citation>
    <scope>NUCLEOTIDE SEQUENCE [LARGE SCALE GENOMIC DNA]</scope>
    <source>
        <strain evidence="3 4">17XNL</strain>
    </source>
</reference>
<protein>
    <submittedName>
        <fullName evidence="3">26s proteasome regulatory subunit s5a (Multiubiquitin chain binding protein). [mouse-ear cress-related</fullName>
    </submittedName>
</protein>